<dbReference type="InterPro" id="IPR034078">
    <property type="entry name" value="NFX1_fam"/>
</dbReference>
<dbReference type="Proteomes" id="UP000193067">
    <property type="component" value="Unassembled WGS sequence"/>
</dbReference>
<evidence type="ECO:0000256" key="5">
    <source>
        <dbReference type="ARBA" id="ARBA00022771"/>
    </source>
</evidence>
<dbReference type="InterPro" id="IPR036867">
    <property type="entry name" value="R3H_dom_sf"/>
</dbReference>
<feature type="compositionally biased region" description="Low complexity" evidence="10">
    <location>
        <begin position="1063"/>
        <end position="1074"/>
    </location>
</feature>
<dbReference type="GO" id="GO:0000977">
    <property type="term" value="F:RNA polymerase II transcription regulatory region sequence-specific DNA binding"/>
    <property type="evidence" value="ECO:0007669"/>
    <property type="project" value="TreeGrafter"/>
</dbReference>
<dbReference type="SMART" id="SM00393">
    <property type="entry name" value="R3H"/>
    <property type="match status" value="1"/>
</dbReference>
<evidence type="ECO:0000256" key="9">
    <source>
        <dbReference type="ARBA" id="ARBA00023242"/>
    </source>
</evidence>
<keyword evidence="9" id="KW-0539">Nucleus</keyword>
<dbReference type="SUPFAM" id="SSF82708">
    <property type="entry name" value="R3H domain"/>
    <property type="match status" value="1"/>
</dbReference>
<keyword evidence="8" id="KW-0804">Transcription</keyword>
<feature type="compositionally biased region" description="Acidic residues" evidence="10">
    <location>
        <begin position="1123"/>
        <end position="1132"/>
    </location>
</feature>
<keyword evidence="4" id="KW-0677">Repeat</keyword>
<dbReference type="Pfam" id="PF01422">
    <property type="entry name" value="zf-NF-X1"/>
    <property type="match status" value="6"/>
</dbReference>
<feature type="compositionally biased region" description="Basic residues" evidence="10">
    <location>
        <begin position="25"/>
        <end position="35"/>
    </location>
</feature>
<evidence type="ECO:0000313" key="12">
    <source>
        <dbReference type="EMBL" id="OSC96730.1"/>
    </source>
</evidence>
<dbReference type="PANTHER" id="PTHR12360:SF12">
    <property type="entry name" value="TRANSCRIPTIONAL REPRESSOR NF-X1"/>
    <property type="match status" value="1"/>
</dbReference>
<keyword evidence="3" id="KW-0479">Metal-binding</keyword>
<dbReference type="PROSITE" id="PS51061">
    <property type="entry name" value="R3H"/>
    <property type="match status" value="1"/>
</dbReference>
<keyword evidence="6" id="KW-0862">Zinc</keyword>
<reference evidence="12 13" key="1">
    <citation type="journal article" date="2015" name="Biotechnol. Biofuels">
        <title>Enhanced degradation of softwood versus hardwood by the white-rot fungus Pycnoporus coccineus.</title>
        <authorList>
            <person name="Couturier M."/>
            <person name="Navarro D."/>
            <person name="Chevret D."/>
            <person name="Henrissat B."/>
            <person name="Piumi F."/>
            <person name="Ruiz-Duenas F.J."/>
            <person name="Martinez A.T."/>
            <person name="Grigoriev I.V."/>
            <person name="Riley R."/>
            <person name="Lipzen A."/>
            <person name="Berrin J.G."/>
            <person name="Master E.R."/>
            <person name="Rosso M.N."/>
        </authorList>
    </citation>
    <scope>NUCLEOTIDE SEQUENCE [LARGE SCALE GENOMIC DNA]</scope>
    <source>
        <strain evidence="12 13">BRFM310</strain>
    </source>
</reference>
<feature type="domain" description="R3H" evidence="11">
    <location>
        <begin position="941"/>
        <end position="1003"/>
    </location>
</feature>
<evidence type="ECO:0000256" key="3">
    <source>
        <dbReference type="ARBA" id="ARBA00022723"/>
    </source>
</evidence>
<keyword evidence="5" id="KW-0863">Zinc-finger</keyword>
<comment type="subcellular location">
    <subcellularLocation>
        <location evidence="1">Nucleus</location>
    </subcellularLocation>
</comment>
<dbReference type="PANTHER" id="PTHR12360">
    <property type="entry name" value="NUCLEAR TRANSCRIPTION FACTOR, X-BOX BINDING 1 NFX1"/>
    <property type="match status" value="1"/>
</dbReference>
<feature type="compositionally biased region" description="Low complexity" evidence="10">
    <location>
        <begin position="1034"/>
        <end position="1048"/>
    </location>
</feature>
<protein>
    <recommendedName>
        <fullName evidence="11">R3H domain-containing protein</fullName>
    </recommendedName>
</protein>
<feature type="compositionally biased region" description="Basic residues" evidence="10">
    <location>
        <begin position="67"/>
        <end position="79"/>
    </location>
</feature>
<dbReference type="GO" id="GO:0005634">
    <property type="term" value="C:nucleus"/>
    <property type="evidence" value="ECO:0007669"/>
    <property type="project" value="UniProtKB-SubCell"/>
</dbReference>
<dbReference type="STRING" id="1353009.A0A1Y2I8P4"/>
<dbReference type="SMART" id="SM00438">
    <property type="entry name" value="ZnF_NFX"/>
    <property type="match status" value="8"/>
</dbReference>
<dbReference type="AlphaFoldDB" id="A0A1Y2I8P4"/>
<feature type="compositionally biased region" description="Low complexity" evidence="10">
    <location>
        <begin position="1105"/>
        <end position="1119"/>
    </location>
</feature>
<dbReference type="EMBL" id="KZ084168">
    <property type="protein sequence ID" value="OSC96730.1"/>
    <property type="molecule type" value="Genomic_DNA"/>
</dbReference>
<evidence type="ECO:0000256" key="2">
    <source>
        <dbReference type="ARBA" id="ARBA00007269"/>
    </source>
</evidence>
<accession>A0A1Y2I8P4</accession>
<name>A0A1Y2I8P4_TRAC3</name>
<dbReference type="OrthoDB" id="6512771at2759"/>
<feature type="region of interest" description="Disordered" evidence="10">
    <location>
        <begin position="1034"/>
        <end position="1132"/>
    </location>
</feature>
<dbReference type="GO" id="GO:0000122">
    <property type="term" value="P:negative regulation of transcription by RNA polymerase II"/>
    <property type="evidence" value="ECO:0007669"/>
    <property type="project" value="TreeGrafter"/>
</dbReference>
<feature type="compositionally biased region" description="Basic residues" evidence="10">
    <location>
        <begin position="178"/>
        <end position="187"/>
    </location>
</feature>
<dbReference type="CDD" id="cd06008">
    <property type="entry name" value="NF-X1-zinc-finger"/>
    <property type="match status" value="6"/>
</dbReference>
<evidence type="ECO:0000256" key="6">
    <source>
        <dbReference type="ARBA" id="ARBA00022833"/>
    </source>
</evidence>
<dbReference type="GO" id="GO:0008270">
    <property type="term" value="F:zinc ion binding"/>
    <property type="evidence" value="ECO:0007669"/>
    <property type="project" value="UniProtKB-KW"/>
</dbReference>
<proteinExistence type="inferred from homology"/>
<evidence type="ECO:0000259" key="11">
    <source>
        <dbReference type="PROSITE" id="PS51061"/>
    </source>
</evidence>
<evidence type="ECO:0000256" key="10">
    <source>
        <dbReference type="SAM" id="MobiDB-lite"/>
    </source>
</evidence>
<evidence type="ECO:0000256" key="4">
    <source>
        <dbReference type="ARBA" id="ARBA00022737"/>
    </source>
</evidence>
<evidence type="ECO:0000256" key="7">
    <source>
        <dbReference type="ARBA" id="ARBA00023015"/>
    </source>
</evidence>
<dbReference type="InterPro" id="IPR001374">
    <property type="entry name" value="R3H_dom"/>
</dbReference>
<comment type="similarity">
    <text evidence="2">Belongs to the NFX1 family.</text>
</comment>
<sequence length="1132" mass="120407">MPEVSGITPIPAQPPVSGPDGPAHPRGHARRKGGPRKPAGPPQDRPDQGSGPAGPGDAPSRAEGASRPRKPRAPPKGKGGRPGEPSASAAAQQADGNQAPAGPSGQPAGQKRGGREGPHGQGSSGSQGDGARRRPPNRPPRGPAPVGQQRDASAPAQSNIEGGPNPSGINDSQSAHGTRPRRPRGRKFHGELTEGAPGESTGQDVPSSAKYRSTALKKDDLTSRLVHDLSTPPYPDCLICFAPITPAQPTWSCSPSNPTLAATDDESGVPESAQRADANAQCCWMTFHLKCIRSWASKSVKDMEEAWRTRGEERQGEWRCPGCQSKRRAVPSSYWCFCGSTPDPKPPRLATPHSCANPCARPRACGHPCPISCHPGPCPPCQVTTQMPCYCGKDILSFRCAHLGLGKSGVPTSTELSCGQTCARMLNCGNHRCQDVCHPGKCKPCPVRESAKCYCGKEEREMGCGEGEAKECMIFQDGHEERWVGRFACENICNRPFDCGIHHCSKPCHPPSPTPVTCPRSPSVVTHCPCGKHSLTPESSPFFPPGTQITRTACTDPIPTCESTCMKPLEGCEHVCSARCHAGPCPPCSIVVVRPCRCGSSTRQLRCSEDQARARARARGETGPDVEILCERPCGALKACGRHQCRRQCCPLASLAGLTKGKGKKRAADDALNLSAVDQHGWHECDLVCGKLLSCGNHHCEERDHRGPCPPCLRSSFEEMVCHCGRTVLEPPIPCGTRITCGYPCNRPTPPCGHPLTRHACHEDPIPCPPCPFLTSKKCACGKKVVDNVRCSQEYVSCGQKCGKLLGCGFHHCERLCHGDACGPCHAPCGKPRKLCMPAIHPCTLPCHAPASCDESEPCRSIVTITCPCGRIRQPISCGRSTTNPAGREGSQQLKCTNECAIAKRNARLAEALGINPDKTDSKLNQVTYHDDLVAFARANPKFCSIVEKSFSDFLASEKKSQILPHMPEQKRKFVHDLAAVYRIDTQMVDQEPHRSVQLLRRIDSRSPTPLLSSVIAPPSASSSLGKLADLRAPLSSRPASSRASAAPSPTPPASGSGKGWTAVVARQPQPAAASGSWGPSLTPAAAISRAHTPARSTPSPGPPRVAARAPVAPAPVAVNAEDVPDDWEQDV</sequence>
<evidence type="ECO:0000313" key="13">
    <source>
        <dbReference type="Proteomes" id="UP000193067"/>
    </source>
</evidence>
<keyword evidence="7" id="KW-0805">Transcription regulation</keyword>
<feature type="compositionally biased region" description="Gly residues" evidence="10">
    <location>
        <begin position="119"/>
        <end position="128"/>
    </location>
</feature>
<keyword evidence="13" id="KW-1185">Reference proteome</keyword>
<evidence type="ECO:0000256" key="1">
    <source>
        <dbReference type="ARBA" id="ARBA00004123"/>
    </source>
</evidence>
<organism evidence="12 13">
    <name type="scientific">Trametes coccinea (strain BRFM310)</name>
    <name type="common">Pycnoporus coccineus</name>
    <dbReference type="NCBI Taxonomy" id="1353009"/>
    <lineage>
        <taxon>Eukaryota</taxon>
        <taxon>Fungi</taxon>
        <taxon>Dikarya</taxon>
        <taxon>Basidiomycota</taxon>
        <taxon>Agaricomycotina</taxon>
        <taxon>Agaricomycetes</taxon>
        <taxon>Polyporales</taxon>
        <taxon>Polyporaceae</taxon>
        <taxon>Trametes</taxon>
    </lineage>
</organism>
<dbReference type="Gene3D" id="3.30.1370.50">
    <property type="entry name" value="R3H-like domain"/>
    <property type="match status" value="1"/>
</dbReference>
<dbReference type="InterPro" id="IPR000967">
    <property type="entry name" value="Znf_NFX1"/>
</dbReference>
<dbReference type="GO" id="GO:0000981">
    <property type="term" value="F:DNA-binding transcription factor activity, RNA polymerase II-specific"/>
    <property type="evidence" value="ECO:0007669"/>
    <property type="project" value="TreeGrafter"/>
</dbReference>
<feature type="region of interest" description="Disordered" evidence="10">
    <location>
        <begin position="1"/>
        <end position="211"/>
    </location>
</feature>
<dbReference type="Pfam" id="PF01424">
    <property type="entry name" value="R3H"/>
    <property type="match status" value="1"/>
</dbReference>
<evidence type="ECO:0000256" key="8">
    <source>
        <dbReference type="ARBA" id="ARBA00023163"/>
    </source>
</evidence>
<feature type="compositionally biased region" description="Polar residues" evidence="10">
    <location>
        <begin position="167"/>
        <end position="176"/>
    </location>
</feature>
<gene>
    <name evidence="12" type="ORF">PYCCODRAFT_1420666</name>
</gene>